<sequence>MVLVDPVSISTVQPHVGLHTTGKASLFTKIKSPLLPLPVPGPVSYYPIGGPAVVLHLPSGTAELNAATETAGFPAGCLGCFPLVDGSDGHSSSDDPSEPDDRDDAAEEYEGV</sequence>
<dbReference type="EMBL" id="JBFDAA010000003">
    <property type="protein sequence ID" value="KAL1139119.1"/>
    <property type="molecule type" value="Genomic_DNA"/>
</dbReference>
<gene>
    <name evidence="2" type="ORF">AAG570_009179</name>
</gene>
<feature type="region of interest" description="Disordered" evidence="1">
    <location>
        <begin position="86"/>
        <end position="112"/>
    </location>
</feature>
<reference evidence="2 3" key="1">
    <citation type="submission" date="2024-07" db="EMBL/GenBank/DDBJ databases">
        <title>Chromosome-level genome assembly of the water stick insect Ranatra chinensis (Heteroptera: Nepidae).</title>
        <authorList>
            <person name="Liu X."/>
        </authorList>
    </citation>
    <scope>NUCLEOTIDE SEQUENCE [LARGE SCALE GENOMIC DNA]</scope>
    <source>
        <strain evidence="2">Cailab_2021Rc</strain>
        <tissue evidence="2">Muscle</tissue>
    </source>
</reference>
<evidence type="ECO:0000313" key="3">
    <source>
        <dbReference type="Proteomes" id="UP001558652"/>
    </source>
</evidence>
<dbReference type="Proteomes" id="UP001558652">
    <property type="component" value="Unassembled WGS sequence"/>
</dbReference>
<feature type="compositionally biased region" description="Acidic residues" evidence="1">
    <location>
        <begin position="95"/>
        <end position="112"/>
    </location>
</feature>
<evidence type="ECO:0000313" key="2">
    <source>
        <dbReference type="EMBL" id="KAL1139119.1"/>
    </source>
</evidence>
<dbReference type="AlphaFoldDB" id="A0ABD0YSZ7"/>
<evidence type="ECO:0000256" key="1">
    <source>
        <dbReference type="SAM" id="MobiDB-lite"/>
    </source>
</evidence>
<organism evidence="2 3">
    <name type="scientific">Ranatra chinensis</name>
    <dbReference type="NCBI Taxonomy" id="642074"/>
    <lineage>
        <taxon>Eukaryota</taxon>
        <taxon>Metazoa</taxon>
        <taxon>Ecdysozoa</taxon>
        <taxon>Arthropoda</taxon>
        <taxon>Hexapoda</taxon>
        <taxon>Insecta</taxon>
        <taxon>Pterygota</taxon>
        <taxon>Neoptera</taxon>
        <taxon>Paraneoptera</taxon>
        <taxon>Hemiptera</taxon>
        <taxon>Heteroptera</taxon>
        <taxon>Panheteroptera</taxon>
        <taxon>Nepomorpha</taxon>
        <taxon>Nepidae</taxon>
        <taxon>Ranatrinae</taxon>
        <taxon>Ranatra</taxon>
    </lineage>
</organism>
<comment type="caution">
    <text evidence="2">The sequence shown here is derived from an EMBL/GenBank/DDBJ whole genome shotgun (WGS) entry which is preliminary data.</text>
</comment>
<accession>A0ABD0YSZ7</accession>
<name>A0ABD0YSZ7_9HEMI</name>
<protein>
    <submittedName>
        <fullName evidence="2">Uncharacterized protein</fullName>
    </submittedName>
</protein>
<keyword evidence="3" id="KW-1185">Reference proteome</keyword>
<proteinExistence type="predicted"/>